<gene>
    <name evidence="2" type="ORF">V565_058970</name>
</gene>
<evidence type="ECO:0000313" key="2">
    <source>
        <dbReference type="EMBL" id="KEP51597.1"/>
    </source>
</evidence>
<evidence type="ECO:0000313" key="3">
    <source>
        <dbReference type="Proteomes" id="UP000027456"/>
    </source>
</evidence>
<keyword evidence="1 2" id="KW-0812">Transmembrane</keyword>
<evidence type="ECO:0000256" key="1">
    <source>
        <dbReference type="SAM" id="Phobius"/>
    </source>
</evidence>
<reference evidence="2 3" key="1">
    <citation type="submission" date="2013-12" db="EMBL/GenBank/DDBJ databases">
        <authorList>
            <person name="Cubeta M."/>
            <person name="Pakala S."/>
            <person name="Fedorova N."/>
            <person name="Thomas E."/>
            <person name="Dean R."/>
            <person name="Jabaji S."/>
            <person name="Neate S."/>
            <person name="Toda T."/>
            <person name="Tavantzis S."/>
            <person name="Vilgalys R."/>
            <person name="Bharathan N."/>
            <person name="Pakala S."/>
            <person name="Losada L.S."/>
            <person name="Zafar N."/>
            <person name="Nierman W."/>
        </authorList>
    </citation>
    <scope>NUCLEOTIDE SEQUENCE [LARGE SCALE GENOMIC DNA]</scope>
    <source>
        <strain evidence="2 3">123E</strain>
    </source>
</reference>
<dbReference type="Proteomes" id="UP000027456">
    <property type="component" value="Unassembled WGS sequence"/>
</dbReference>
<dbReference type="HOGENOM" id="CLU_3385028_0_0_1"/>
<dbReference type="AlphaFoldDB" id="A0A074SNH7"/>
<protein>
    <submittedName>
        <fullName evidence="2">Putative transmembrane protein</fullName>
    </submittedName>
</protein>
<feature type="transmembrane region" description="Helical" evidence="1">
    <location>
        <begin position="15"/>
        <end position="32"/>
    </location>
</feature>
<accession>A0A074SNH7</accession>
<comment type="caution">
    <text evidence="2">The sequence shown here is derived from an EMBL/GenBank/DDBJ whole genome shotgun (WGS) entry which is preliminary data.</text>
</comment>
<dbReference type="EMBL" id="AZST01000157">
    <property type="protein sequence ID" value="KEP51597.1"/>
    <property type="molecule type" value="Genomic_DNA"/>
</dbReference>
<keyword evidence="3" id="KW-1185">Reference proteome</keyword>
<keyword evidence="1" id="KW-0472">Membrane</keyword>
<organism evidence="2 3">
    <name type="scientific">Rhizoctonia solani 123E</name>
    <dbReference type="NCBI Taxonomy" id="1423351"/>
    <lineage>
        <taxon>Eukaryota</taxon>
        <taxon>Fungi</taxon>
        <taxon>Dikarya</taxon>
        <taxon>Basidiomycota</taxon>
        <taxon>Agaricomycotina</taxon>
        <taxon>Agaricomycetes</taxon>
        <taxon>Cantharellales</taxon>
        <taxon>Ceratobasidiaceae</taxon>
        <taxon>Rhizoctonia</taxon>
    </lineage>
</organism>
<proteinExistence type="predicted"/>
<sequence length="33" mass="3806">MTPSGKFHLYPGSRIHVGLSIWISYLLVFIQFP</sequence>
<name>A0A074SNH7_9AGAM</name>
<keyword evidence="1" id="KW-1133">Transmembrane helix</keyword>